<gene>
    <name evidence="4" type="ORF">HaLaN_03507</name>
</gene>
<dbReference type="GO" id="GO:0004252">
    <property type="term" value="F:serine-type endopeptidase activity"/>
    <property type="evidence" value="ECO:0007669"/>
    <property type="project" value="InterPro"/>
</dbReference>
<dbReference type="PRINTS" id="PR00834">
    <property type="entry name" value="PROTEASES2C"/>
</dbReference>
<dbReference type="PANTHER" id="PTHR43343:SF2">
    <property type="entry name" value="PDZ DOMAIN-CONTAINING PROTEIN"/>
    <property type="match status" value="1"/>
</dbReference>
<protein>
    <submittedName>
        <fullName evidence="4">PDZ domain-containing protein</fullName>
    </submittedName>
</protein>
<dbReference type="Gene3D" id="2.40.10.10">
    <property type="entry name" value="Trypsin-like serine proteases"/>
    <property type="match status" value="2"/>
</dbReference>
<dbReference type="InterPro" id="IPR009003">
    <property type="entry name" value="Peptidase_S1_PA"/>
</dbReference>
<keyword evidence="3" id="KW-0378">Hydrolase</keyword>
<sequence>MQAPPQLETAMSALSQEELNNIQVFQANTPSVVNITNLRMVQRGNGYFNLDAQQIPAGVGSGFIWDGDGHVVTNFHVIRGASEVRVTLLDSSTYTAKVVGFDPDKDVAVLKLEVPADKQAALKPVTLGSSGDLLVGQKVFALGNPFGLDHTLTAGIISGVGRELNTGLSSIKNTDAAINPGNSGGILMNNQGKVIGINTAIADPTGKGSSSGVGFAIPISDVKGLVDQILATGKVQRPALGLTIAPPQILQQLGVQGVLILD</sequence>
<dbReference type="EMBL" id="BLLF01000166">
    <property type="protein sequence ID" value="GFH08527.1"/>
    <property type="molecule type" value="Genomic_DNA"/>
</dbReference>
<evidence type="ECO:0000256" key="2">
    <source>
        <dbReference type="ARBA" id="ARBA00022670"/>
    </source>
</evidence>
<dbReference type="InterPro" id="IPR051201">
    <property type="entry name" value="Chloro_Bact_Ser_Proteases"/>
</dbReference>
<proteinExistence type="inferred from homology"/>
<evidence type="ECO:0000313" key="5">
    <source>
        <dbReference type="Proteomes" id="UP000485058"/>
    </source>
</evidence>
<organism evidence="4 5">
    <name type="scientific">Haematococcus lacustris</name>
    <name type="common">Green alga</name>
    <name type="synonym">Haematococcus pluvialis</name>
    <dbReference type="NCBI Taxonomy" id="44745"/>
    <lineage>
        <taxon>Eukaryota</taxon>
        <taxon>Viridiplantae</taxon>
        <taxon>Chlorophyta</taxon>
        <taxon>core chlorophytes</taxon>
        <taxon>Chlorophyceae</taxon>
        <taxon>CS clade</taxon>
        <taxon>Chlamydomonadales</taxon>
        <taxon>Haematococcaceae</taxon>
        <taxon>Haematococcus</taxon>
    </lineage>
</organism>
<dbReference type="AlphaFoldDB" id="A0A699YEL9"/>
<keyword evidence="5" id="KW-1185">Reference proteome</keyword>
<feature type="non-terminal residue" evidence="4">
    <location>
        <position position="262"/>
    </location>
</feature>
<name>A0A699YEL9_HAELA</name>
<reference evidence="4 5" key="1">
    <citation type="submission" date="2020-02" db="EMBL/GenBank/DDBJ databases">
        <title>Draft genome sequence of Haematococcus lacustris strain NIES-144.</title>
        <authorList>
            <person name="Morimoto D."/>
            <person name="Nakagawa S."/>
            <person name="Yoshida T."/>
            <person name="Sawayama S."/>
        </authorList>
    </citation>
    <scope>NUCLEOTIDE SEQUENCE [LARGE SCALE GENOMIC DNA]</scope>
    <source>
        <strain evidence="4 5">NIES-144</strain>
    </source>
</reference>
<dbReference type="GO" id="GO:0006508">
    <property type="term" value="P:proteolysis"/>
    <property type="evidence" value="ECO:0007669"/>
    <property type="project" value="UniProtKB-KW"/>
</dbReference>
<dbReference type="PANTHER" id="PTHR43343">
    <property type="entry name" value="PEPTIDASE S12"/>
    <property type="match status" value="1"/>
</dbReference>
<comment type="similarity">
    <text evidence="1">Belongs to the peptidase S1C family.</text>
</comment>
<evidence type="ECO:0000313" key="4">
    <source>
        <dbReference type="EMBL" id="GFH08527.1"/>
    </source>
</evidence>
<dbReference type="Proteomes" id="UP000485058">
    <property type="component" value="Unassembled WGS sequence"/>
</dbReference>
<dbReference type="Pfam" id="PF13365">
    <property type="entry name" value="Trypsin_2"/>
    <property type="match status" value="1"/>
</dbReference>
<comment type="caution">
    <text evidence="4">The sequence shown here is derived from an EMBL/GenBank/DDBJ whole genome shotgun (WGS) entry which is preliminary data.</text>
</comment>
<dbReference type="SUPFAM" id="SSF50494">
    <property type="entry name" value="Trypsin-like serine proteases"/>
    <property type="match status" value="1"/>
</dbReference>
<accession>A0A699YEL9</accession>
<evidence type="ECO:0000256" key="1">
    <source>
        <dbReference type="ARBA" id="ARBA00010541"/>
    </source>
</evidence>
<dbReference type="InterPro" id="IPR043504">
    <property type="entry name" value="Peptidase_S1_PA_chymotrypsin"/>
</dbReference>
<dbReference type="InterPro" id="IPR001940">
    <property type="entry name" value="Peptidase_S1C"/>
</dbReference>
<evidence type="ECO:0000256" key="3">
    <source>
        <dbReference type="ARBA" id="ARBA00022801"/>
    </source>
</evidence>
<keyword evidence="2" id="KW-0645">Protease</keyword>